<dbReference type="InterPro" id="IPR002543">
    <property type="entry name" value="FtsK_dom"/>
</dbReference>
<protein>
    <recommendedName>
        <fullName evidence="3">FtsK domain-containing protein</fullName>
    </recommendedName>
</protein>
<dbReference type="GO" id="GO:0003677">
    <property type="term" value="F:DNA binding"/>
    <property type="evidence" value="ECO:0007669"/>
    <property type="project" value="InterPro"/>
</dbReference>
<keyword evidence="1" id="KW-0067">ATP-binding</keyword>
<dbReference type="GO" id="GO:0005524">
    <property type="term" value="F:ATP binding"/>
    <property type="evidence" value="ECO:0007669"/>
    <property type="project" value="UniProtKB-UniRule"/>
</dbReference>
<feature type="region of interest" description="Disordered" evidence="2">
    <location>
        <begin position="27"/>
        <end position="50"/>
    </location>
</feature>
<geneLocation type="plasmid" evidence="4 5">
    <name>unnamed</name>
</geneLocation>
<dbReference type="InterPro" id="IPR027417">
    <property type="entry name" value="P-loop_NTPase"/>
</dbReference>
<keyword evidence="4" id="KW-0614">Plasmid</keyword>
<proteinExistence type="predicted"/>
<dbReference type="PROSITE" id="PS50901">
    <property type="entry name" value="FTSK"/>
    <property type="match status" value="1"/>
</dbReference>
<feature type="binding site" evidence="1">
    <location>
        <begin position="414"/>
        <end position="421"/>
    </location>
    <ligand>
        <name>ATP</name>
        <dbReference type="ChEBI" id="CHEBI:30616"/>
    </ligand>
</feature>
<reference evidence="4 5" key="1">
    <citation type="submission" date="2020-06" db="EMBL/GenBank/DDBJ databases">
        <title>Genome mining for natural products.</title>
        <authorList>
            <person name="Zhang B."/>
            <person name="Shi J."/>
            <person name="Ge H."/>
        </authorList>
    </citation>
    <scope>NUCLEOTIDE SEQUENCE [LARGE SCALE GENOMIC DNA]</scope>
    <source>
        <strain evidence="4 5">NA00687</strain>
        <plasmid evidence="4 5">unnamed</plasmid>
    </source>
</reference>
<dbReference type="RefSeq" id="WP_176166674.1">
    <property type="nucleotide sequence ID" value="NZ_CP054930.1"/>
</dbReference>
<feature type="domain" description="FtsK" evidence="3">
    <location>
        <begin position="389"/>
        <end position="591"/>
    </location>
</feature>
<evidence type="ECO:0000313" key="4">
    <source>
        <dbReference type="EMBL" id="QKW55044.1"/>
    </source>
</evidence>
<evidence type="ECO:0000259" key="3">
    <source>
        <dbReference type="PROSITE" id="PS50901"/>
    </source>
</evidence>
<sequence length="751" mass="80721">MSTTDDHTLAGREVEPYEGEFVWAELVDDDDPGPRTDPPTPDPTPGPHARQAARHIARCAATVARTIAGRLLVGGRHGLAALRHWAAVAYMSDDEIRRRLIKKHLDRHIEDREHATHRVSRLSKQFSKLASTAADYGLDAGERKRLRDTARELDRRRAGLKALEKIGFEATQPSAEQIRRARSLRALGHVAGVLVPATAAAAALTLTAPTTGLVLLPLAATGAWWLAHHPLTLTTRPVPADLLVSELAPPATAATDTHTENVDVSDPEEVTQLAAALAAAGLLALDKRRLEVIAGPDHGDNGHTLTVDLPKGGGKLVTDVLKRLDVVAGDLGVPQTQLVIREVPAAEGGHGRRMHVWVADQDPYLAVGHAPSPLATAEAWDFWAGTPFGQTVMAERRTLPTEFGGGFTSHFYSGIMRFGKTGAMRLDVAAALLDVGVRLYLANGKAGADWRPATTVAHRFTEGTDESGLAEFEALLDELTDDMTARYRTLGTLDTHLVPEGRLTPDLARHHDMPVLLAVIDELQLYLLALPPKRRERALEKLKNLLRAGPAAGVFLTVGTQRPDGEEVPTGFRDLFGVRVSVRCLDSRSSRMSLGDLASDAGADASVLTEDHVAVAVVAVGHRWEIVSVDWLSIEEFATVCARARALREQAGTLTGDAAGQYRVTEPREIRALRACLDALDTLGTDRARIETLAETIGTEGEFEDITKAELGDLLRKAGCGKVVSIGAVDGQKNASGYKRTALETALEAAA</sequence>
<evidence type="ECO:0000256" key="1">
    <source>
        <dbReference type="PROSITE-ProRule" id="PRU00289"/>
    </source>
</evidence>
<organism evidence="4 5">
    <name type="scientific">Streptomyces buecherae</name>
    <dbReference type="NCBI Taxonomy" id="2763006"/>
    <lineage>
        <taxon>Bacteria</taxon>
        <taxon>Bacillati</taxon>
        <taxon>Actinomycetota</taxon>
        <taxon>Actinomycetes</taxon>
        <taxon>Kitasatosporales</taxon>
        <taxon>Streptomycetaceae</taxon>
        <taxon>Streptomyces</taxon>
    </lineage>
</organism>
<dbReference type="EMBL" id="CP054930">
    <property type="protein sequence ID" value="QKW55044.1"/>
    <property type="molecule type" value="Genomic_DNA"/>
</dbReference>
<feature type="compositionally biased region" description="Pro residues" evidence="2">
    <location>
        <begin position="35"/>
        <end position="46"/>
    </location>
</feature>
<dbReference type="AlphaFoldDB" id="A0A7H8NKE2"/>
<gene>
    <name evidence="4" type="ORF">HUT08_36555</name>
</gene>
<keyword evidence="5" id="KW-1185">Reference proteome</keyword>
<dbReference type="Gene3D" id="3.40.50.300">
    <property type="entry name" value="P-loop containing nucleotide triphosphate hydrolases"/>
    <property type="match status" value="1"/>
</dbReference>
<evidence type="ECO:0000313" key="5">
    <source>
        <dbReference type="Proteomes" id="UP000509303"/>
    </source>
</evidence>
<accession>A0A7H8NKE2</accession>
<evidence type="ECO:0000256" key="2">
    <source>
        <dbReference type="SAM" id="MobiDB-lite"/>
    </source>
</evidence>
<dbReference type="Proteomes" id="UP000509303">
    <property type="component" value="Plasmid unnamed"/>
</dbReference>
<keyword evidence="1" id="KW-0547">Nucleotide-binding</keyword>
<name>A0A7H8NKE2_9ACTN</name>